<comment type="caution">
    <text evidence="4">The sequence shown here is derived from an EMBL/GenBank/DDBJ whole genome shotgun (WGS) entry which is preliminary data.</text>
</comment>
<dbReference type="SUPFAM" id="SSF52374">
    <property type="entry name" value="Nucleotidylyl transferase"/>
    <property type="match status" value="1"/>
</dbReference>
<organism evidence="4 5">
    <name type="scientific">Candidatus Woesebacteria bacterium GWA1_42_12</name>
    <dbReference type="NCBI Taxonomy" id="1802472"/>
    <lineage>
        <taxon>Bacteria</taxon>
        <taxon>Candidatus Woeseibacteriota</taxon>
    </lineage>
</organism>
<name>A0A1F7WP12_9BACT</name>
<evidence type="ECO:0000256" key="2">
    <source>
        <dbReference type="ARBA" id="ARBA00022695"/>
    </source>
</evidence>
<dbReference type="InterPro" id="IPR014729">
    <property type="entry name" value="Rossmann-like_a/b/a_fold"/>
</dbReference>
<dbReference type="PANTHER" id="PTHR43793">
    <property type="entry name" value="FAD SYNTHASE"/>
    <property type="match status" value="1"/>
</dbReference>
<dbReference type="GO" id="GO:0016779">
    <property type="term" value="F:nucleotidyltransferase activity"/>
    <property type="evidence" value="ECO:0007669"/>
    <property type="project" value="UniProtKB-KW"/>
</dbReference>
<evidence type="ECO:0000259" key="3">
    <source>
        <dbReference type="Pfam" id="PF01467"/>
    </source>
</evidence>
<protein>
    <recommendedName>
        <fullName evidence="3">Cytidyltransferase-like domain-containing protein</fullName>
    </recommendedName>
</protein>
<reference evidence="4 5" key="1">
    <citation type="journal article" date="2016" name="Nat. Commun.">
        <title>Thousands of microbial genomes shed light on interconnected biogeochemical processes in an aquifer system.</title>
        <authorList>
            <person name="Anantharaman K."/>
            <person name="Brown C.T."/>
            <person name="Hug L.A."/>
            <person name="Sharon I."/>
            <person name="Castelle C.J."/>
            <person name="Probst A.J."/>
            <person name="Thomas B.C."/>
            <person name="Singh A."/>
            <person name="Wilkins M.J."/>
            <person name="Karaoz U."/>
            <person name="Brodie E.L."/>
            <person name="Williams K.H."/>
            <person name="Hubbard S.S."/>
            <person name="Banfield J.F."/>
        </authorList>
    </citation>
    <scope>NUCLEOTIDE SEQUENCE [LARGE SCALE GENOMIC DNA]</scope>
</reference>
<dbReference type="AlphaFoldDB" id="A0A1F7WP12"/>
<dbReference type="Pfam" id="PF01467">
    <property type="entry name" value="CTP_transf_like"/>
    <property type="match status" value="1"/>
</dbReference>
<accession>A0A1F7WP12</accession>
<proteinExistence type="predicted"/>
<gene>
    <name evidence="4" type="ORF">A2112_01010</name>
</gene>
<dbReference type="Gene3D" id="3.40.50.620">
    <property type="entry name" value="HUPs"/>
    <property type="match status" value="1"/>
</dbReference>
<dbReference type="PANTHER" id="PTHR43793:SF2">
    <property type="entry name" value="BIFUNCTIONAL PROTEIN HLDE"/>
    <property type="match status" value="1"/>
</dbReference>
<feature type="domain" description="Cytidyltransferase-like" evidence="3">
    <location>
        <begin position="28"/>
        <end position="156"/>
    </location>
</feature>
<dbReference type="InterPro" id="IPR004821">
    <property type="entry name" value="Cyt_trans-like"/>
</dbReference>
<dbReference type="InterPro" id="IPR050385">
    <property type="entry name" value="Archaeal_FAD_synthase"/>
</dbReference>
<dbReference type="NCBIfam" id="TIGR00125">
    <property type="entry name" value="cyt_tran_rel"/>
    <property type="match status" value="1"/>
</dbReference>
<dbReference type="EMBL" id="MGFK01000010">
    <property type="protein sequence ID" value="OGM04594.1"/>
    <property type="molecule type" value="Genomic_DNA"/>
</dbReference>
<evidence type="ECO:0000313" key="4">
    <source>
        <dbReference type="EMBL" id="OGM04594.1"/>
    </source>
</evidence>
<evidence type="ECO:0000256" key="1">
    <source>
        <dbReference type="ARBA" id="ARBA00022679"/>
    </source>
</evidence>
<dbReference type="Proteomes" id="UP000177091">
    <property type="component" value="Unassembled WGS sequence"/>
</dbReference>
<keyword evidence="1" id="KW-0808">Transferase</keyword>
<sequence>MTRKLIPRKELAELGNFLRRRGNSISFTTGVFDMIHIGHSRYLQLAKSLGDILIAGVNTDGSVRRLKGKNRPILDQNKRAEMLSSLGIVDYITFFDENTGAETIKILKPNSYLCVEGSWEGDIATKQEVVAMAEIGGKVFYAARQGPTVSTSTIIESISRRAVERLARELPRLVNEGLKF</sequence>
<evidence type="ECO:0000313" key="5">
    <source>
        <dbReference type="Proteomes" id="UP000177091"/>
    </source>
</evidence>
<keyword evidence="2" id="KW-0548">Nucleotidyltransferase</keyword>